<keyword evidence="3" id="KW-1185">Reference proteome</keyword>
<name>A0ABQ0YID0_9NOCA</name>
<reference evidence="2 3" key="1">
    <citation type="journal article" date="2018" name="Biodegradation">
        <title>1,4-Dioxane degradation characteristics of Rhodococcus aetherivorans JCM 14343.</title>
        <authorList>
            <person name="Inoue D."/>
            <person name="Tsunoda T."/>
            <person name="Yamamoto N."/>
            <person name="Ike M."/>
            <person name="Sei K."/>
        </authorList>
    </citation>
    <scope>NUCLEOTIDE SEQUENCE [LARGE SCALE GENOMIC DNA]</scope>
    <source>
        <strain evidence="2 3">JCM 14343</strain>
    </source>
</reference>
<evidence type="ECO:0000313" key="3">
    <source>
        <dbReference type="Proteomes" id="UP000325466"/>
    </source>
</evidence>
<feature type="compositionally biased region" description="Basic and acidic residues" evidence="1">
    <location>
        <begin position="1"/>
        <end position="18"/>
    </location>
</feature>
<accession>A0ABQ0YID0</accession>
<evidence type="ECO:0000256" key="1">
    <source>
        <dbReference type="SAM" id="MobiDB-lite"/>
    </source>
</evidence>
<dbReference type="Proteomes" id="UP000325466">
    <property type="component" value="Unassembled WGS sequence"/>
</dbReference>
<organism evidence="2 3">
    <name type="scientific">Rhodococcus aetherivorans</name>
    <dbReference type="NCBI Taxonomy" id="191292"/>
    <lineage>
        <taxon>Bacteria</taxon>
        <taxon>Bacillati</taxon>
        <taxon>Actinomycetota</taxon>
        <taxon>Actinomycetes</taxon>
        <taxon>Mycobacteriales</taxon>
        <taxon>Nocardiaceae</taxon>
        <taxon>Rhodococcus</taxon>
    </lineage>
</organism>
<evidence type="ECO:0000313" key="2">
    <source>
        <dbReference type="EMBL" id="GES36263.1"/>
    </source>
</evidence>
<protein>
    <submittedName>
        <fullName evidence="2">Uncharacterized protein</fullName>
    </submittedName>
</protein>
<gene>
    <name evidence="2" type="ORF">RAJCM14343_1514</name>
</gene>
<proteinExistence type="predicted"/>
<feature type="region of interest" description="Disordered" evidence="1">
    <location>
        <begin position="1"/>
        <end position="66"/>
    </location>
</feature>
<sequence>MTPTDAHRETRQARDLRRWLTPTAPAPSRRTILPRPSTHGPINAQPRRSPQWPKDHGRYRCRHGRM</sequence>
<comment type="caution">
    <text evidence="2">The sequence shown here is derived from an EMBL/GenBank/DDBJ whole genome shotgun (WGS) entry which is preliminary data.</text>
</comment>
<dbReference type="EMBL" id="BLAH01000053">
    <property type="protein sequence ID" value="GES36263.1"/>
    <property type="molecule type" value="Genomic_DNA"/>
</dbReference>